<name>A0A9E4KE52_9GAMM</name>
<keyword evidence="3" id="KW-0226">DNA condensation</keyword>
<accession>A0A9E4KE52</accession>
<dbReference type="GO" id="GO:0005737">
    <property type="term" value="C:cytoplasm"/>
    <property type="evidence" value="ECO:0007669"/>
    <property type="project" value="TreeGrafter"/>
</dbReference>
<evidence type="ECO:0000313" key="6">
    <source>
        <dbReference type="EMBL" id="MCG7947413.1"/>
    </source>
</evidence>
<dbReference type="GO" id="GO:0030261">
    <property type="term" value="P:chromosome condensation"/>
    <property type="evidence" value="ECO:0007669"/>
    <property type="project" value="UniProtKB-KW"/>
</dbReference>
<dbReference type="PANTHER" id="PTHR42963">
    <property type="entry name" value="CHROMOSOME PARTITION PROTEIN MUKB"/>
    <property type="match status" value="1"/>
</dbReference>
<evidence type="ECO:0000259" key="5">
    <source>
        <dbReference type="Pfam" id="PF02463"/>
    </source>
</evidence>
<evidence type="ECO:0000256" key="4">
    <source>
        <dbReference type="ARBA" id="ARBA00023125"/>
    </source>
</evidence>
<feature type="non-terminal residue" evidence="6">
    <location>
        <position position="1"/>
    </location>
</feature>
<dbReference type="GO" id="GO:0003677">
    <property type="term" value="F:DNA binding"/>
    <property type="evidence" value="ECO:0007669"/>
    <property type="project" value="UniProtKB-KW"/>
</dbReference>
<keyword evidence="4" id="KW-0238">DNA-binding</keyword>
<evidence type="ECO:0000313" key="7">
    <source>
        <dbReference type="Proteomes" id="UP000886667"/>
    </source>
</evidence>
<dbReference type="Gene3D" id="3.40.50.300">
    <property type="entry name" value="P-loop containing nucleotide triphosphate hydrolases"/>
    <property type="match status" value="1"/>
</dbReference>
<dbReference type="SUPFAM" id="SSF52540">
    <property type="entry name" value="P-loop containing nucleoside triphosphate hydrolases"/>
    <property type="match status" value="1"/>
</dbReference>
<dbReference type="AlphaFoldDB" id="A0A9E4KE52"/>
<sequence length="86" mass="9486">VFSIFQLNPAPFCMLDEVDAPLDDANVGRFCEMVKSMSDQVQFIFITHNKITMEIANQLSGVTMHEPGVSRLVTVDVEEAAQLAAL</sequence>
<dbReference type="EMBL" id="JAEPCM010000472">
    <property type="protein sequence ID" value="MCG7947413.1"/>
    <property type="molecule type" value="Genomic_DNA"/>
</dbReference>
<dbReference type="InterPro" id="IPR027417">
    <property type="entry name" value="P-loop_NTPase"/>
</dbReference>
<proteinExistence type="predicted"/>
<protein>
    <submittedName>
        <fullName evidence="6">Chromosome segregation protein SMC</fullName>
    </submittedName>
</protein>
<evidence type="ECO:0000256" key="2">
    <source>
        <dbReference type="ARBA" id="ARBA00022829"/>
    </source>
</evidence>
<dbReference type="InterPro" id="IPR003395">
    <property type="entry name" value="RecF/RecN/SMC_N"/>
</dbReference>
<dbReference type="InterPro" id="IPR050308">
    <property type="entry name" value="MukB/SMC"/>
</dbReference>
<comment type="caution">
    <text evidence="6">The sequence shown here is derived from an EMBL/GenBank/DDBJ whole genome shotgun (WGS) entry which is preliminary data.</text>
</comment>
<keyword evidence="1" id="KW-0963">Cytoplasm</keyword>
<dbReference type="Pfam" id="PF02463">
    <property type="entry name" value="SMC_N"/>
    <property type="match status" value="1"/>
</dbReference>
<evidence type="ECO:0000256" key="3">
    <source>
        <dbReference type="ARBA" id="ARBA00023067"/>
    </source>
</evidence>
<dbReference type="PANTHER" id="PTHR42963:SF1">
    <property type="entry name" value="DUF4476 DOMAIN-CONTAINING PROTEIN"/>
    <property type="match status" value="1"/>
</dbReference>
<reference evidence="6" key="1">
    <citation type="journal article" date="2021" name="Proc. Natl. Acad. Sci. U.S.A.">
        <title>Global biogeography of chemosynthetic symbionts reveals both localized and globally distributed symbiont groups. .</title>
        <authorList>
            <person name="Osvatic J.T."/>
            <person name="Wilkins L.G.E."/>
            <person name="Leibrecht L."/>
            <person name="Leray M."/>
            <person name="Zauner S."/>
            <person name="Polzin J."/>
            <person name="Camacho Y."/>
            <person name="Gros O."/>
            <person name="van Gils J.A."/>
            <person name="Eisen J.A."/>
            <person name="Petersen J.M."/>
            <person name="Yuen B."/>
        </authorList>
    </citation>
    <scope>NUCLEOTIDE SEQUENCE</scope>
    <source>
        <strain evidence="6">MAGclacostrist064TRANS</strain>
    </source>
</reference>
<gene>
    <name evidence="6" type="ORF">JAZ07_13800</name>
</gene>
<evidence type="ECO:0000256" key="1">
    <source>
        <dbReference type="ARBA" id="ARBA00022490"/>
    </source>
</evidence>
<dbReference type="Proteomes" id="UP000886667">
    <property type="component" value="Unassembled WGS sequence"/>
</dbReference>
<keyword evidence="2" id="KW-0159">Chromosome partition</keyword>
<organism evidence="6 7">
    <name type="scientific">Candidatus Thiodiazotropha taylori</name>
    <dbReference type="NCBI Taxonomy" id="2792791"/>
    <lineage>
        <taxon>Bacteria</taxon>
        <taxon>Pseudomonadati</taxon>
        <taxon>Pseudomonadota</taxon>
        <taxon>Gammaproteobacteria</taxon>
        <taxon>Chromatiales</taxon>
        <taxon>Sedimenticolaceae</taxon>
        <taxon>Candidatus Thiodiazotropha</taxon>
    </lineage>
</organism>
<dbReference type="GO" id="GO:0007059">
    <property type="term" value="P:chromosome segregation"/>
    <property type="evidence" value="ECO:0007669"/>
    <property type="project" value="UniProtKB-KW"/>
</dbReference>
<feature type="domain" description="RecF/RecN/SMC N-terminal" evidence="5">
    <location>
        <begin position="1"/>
        <end position="70"/>
    </location>
</feature>